<evidence type="ECO:0000313" key="2">
    <source>
        <dbReference type="Proteomes" id="UP001194468"/>
    </source>
</evidence>
<gene>
    <name evidence="1" type="ORF">L210DRAFT_3583163</name>
</gene>
<accession>A0AAD4G6I0</accession>
<dbReference type="AlphaFoldDB" id="A0AAD4G6I0"/>
<keyword evidence="2" id="KW-1185">Reference proteome</keyword>
<proteinExistence type="predicted"/>
<sequence length="125" mass="14351">MRYLDESVEEATQHAVNLNNLFRDGGLGRIIAVDRQGNVALQPRWHVPRSHPRRRWIVLGLKASLRFYRADLQSLGSLMRIRICHFQVSTDSSDVHEVMGNELRLDRTAILVNAPGNRTYLSSSW</sequence>
<dbReference type="Proteomes" id="UP001194468">
    <property type="component" value="Unassembled WGS sequence"/>
</dbReference>
<name>A0AAD4G6I0_BOLED</name>
<evidence type="ECO:0000313" key="1">
    <source>
        <dbReference type="EMBL" id="KAF8416210.1"/>
    </source>
</evidence>
<organism evidence="1 2">
    <name type="scientific">Boletus edulis BED1</name>
    <dbReference type="NCBI Taxonomy" id="1328754"/>
    <lineage>
        <taxon>Eukaryota</taxon>
        <taxon>Fungi</taxon>
        <taxon>Dikarya</taxon>
        <taxon>Basidiomycota</taxon>
        <taxon>Agaricomycotina</taxon>
        <taxon>Agaricomycetes</taxon>
        <taxon>Agaricomycetidae</taxon>
        <taxon>Boletales</taxon>
        <taxon>Boletineae</taxon>
        <taxon>Boletaceae</taxon>
        <taxon>Boletoideae</taxon>
        <taxon>Boletus</taxon>
    </lineage>
</organism>
<dbReference type="EMBL" id="WHUW01000266">
    <property type="protein sequence ID" value="KAF8416210.1"/>
    <property type="molecule type" value="Genomic_DNA"/>
</dbReference>
<comment type="caution">
    <text evidence="1">The sequence shown here is derived from an EMBL/GenBank/DDBJ whole genome shotgun (WGS) entry which is preliminary data.</text>
</comment>
<reference evidence="1" key="1">
    <citation type="submission" date="2019-10" db="EMBL/GenBank/DDBJ databases">
        <authorList>
            <consortium name="DOE Joint Genome Institute"/>
            <person name="Kuo A."/>
            <person name="Miyauchi S."/>
            <person name="Kiss E."/>
            <person name="Drula E."/>
            <person name="Kohler A."/>
            <person name="Sanchez-Garcia M."/>
            <person name="Andreopoulos B."/>
            <person name="Barry K.W."/>
            <person name="Bonito G."/>
            <person name="Buee M."/>
            <person name="Carver A."/>
            <person name="Chen C."/>
            <person name="Cichocki N."/>
            <person name="Clum A."/>
            <person name="Culley D."/>
            <person name="Crous P.W."/>
            <person name="Fauchery L."/>
            <person name="Girlanda M."/>
            <person name="Hayes R."/>
            <person name="Keri Z."/>
            <person name="LaButti K."/>
            <person name="Lipzen A."/>
            <person name="Lombard V."/>
            <person name="Magnuson J."/>
            <person name="Maillard F."/>
            <person name="Morin E."/>
            <person name="Murat C."/>
            <person name="Nolan M."/>
            <person name="Ohm R."/>
            <person name="Pangilinan J."/>
            <person name="Pereira M."/>
            <person name="Perotto S."/>
            <person name="Peter M."/>
            <person name="Riley R."/>
            <person name="Sitrit Y."/>
            <person name="Stielow B."/>
            <person name="Szollosi G."/>
            <person name="Zifcakova L."/>
            <person name="Stursova M."/>
            <person name="Spatafora J.W."/>
            <person name="Tedersoo L."/>
            <person name="Vaario L.-M."/>
            <person name="Yamada A."/>
            <person name="Yan M."/>
            <person name="Wang P."/>
            <person name="Xu J."/>
            <person name="Bruns T."/>
            <person name="Baldrian P."/>
            <person name="Vilgalys R."/>
            <person name="Henrissat B."/>
            <person name="Grigoriev I.V."/>
            <person name="Hibbett D."/>
            <person name="Nagy L.G."/>
            <person name="Martin F.M."/>
        </authorList>
    </citation>
    <scope>NUCLEOTIDE SEQUENCE</scope>
    <source>
        <strain evidence="1">BED1</strain>
    </source>
</reference>
<protein>
    <submittedName>
        <fullName evidence="1">Uncharacterized protein</fullName>
    </submittedName>
</protein>
<reference evidence="1" key="2">
    <citation type="journal article" date="2020" name="Nat. Commun.">
        <title>Large-scale genome sequencing of mycorrhizal fungi provides insights into the early evolution of symbiotic traits.</title>
        <authorList>
            <person name="Miyauchi S."/>
            <person name="Kiss E."/>
            <person name="Kuo A."/>
            <person name="Drula E."/>
            <person name="Kohler A."/>
            <person name="Sanchez-Garcia M."/>
            <person name="Morin E."/>
            <person name="Andreopoulos B."/>
            <person name="Barry K.W."/>
            <person name="Bonito G."/>
            <person name="Buee M."/>
            <person name="Carver A."/>
            <person name="Chen C."/>
            <person name="Cichocki N."/>
            <person name="Clum A."/>
            <person name="Culley D."/>
            <person name="Crous P.W."/>
            <person name="Fauchery L."/>
            <person name="Girlanda M."/>
            <person name="Hayes R.D."/>
            <person name="Keri Z."/>
            <person name="LaButti K."/>
            <person name="Lipzen A."/>
            <person name="Lombard V."/>
            <person name="Magnuson J."/>
            <person name="Maillard F."/>
            <person name="Murat C."/>
            <person name="Nolan M."/>
            <person name="Ohm R.A."/>
            <person name="Pangilinan J."/>
            <person name="Pereira M.F."/>
            <person name="Perotto S."/>
            <person name="Peter M."/>
            <person name="Pfister S."/>
            <person name="Riley R."/>
            <person name="Sitrit Y."/>
            <person name="Stielow J.B."/>
            <person name="Szollosi G."/>
            <person name="Zifcakova L."/>
            <person name="Stursova M."/>
            <person name="Spatafora J.W."/>
            <person name="Tedersoo L."/>
            <person name="Vaario L.M."/>
            <person name="Yamada A."/>
            <person name="Yan M."/>
            <person name="Wang P."/>
            <person name="Xu J."/>
            <person name="Bruns T."/>
            <person name="Baldrian P."/>
            <person name="Vilgalys R."/>
            <person name="Dunand C."/>
            <person name="Henrissat B."/>
            <person name="Grigoriev I.V."/>
            <person name="Hibbett D."/>
            <person name="Nagy L.G."/>
            <person name="Martin F.M."/>
        </authorList>
    </citation>
    <scope>NUCLEOTIDE SEQUENCE</scope>
    <source>
        <strain evidence="1">BED1</strain>
    </source>
</reference>